<accession>A0A4Q0SXC6</accession>
<dbReference type="EMBL" id="RDSM01000004">
    <property type="protein sequence ID" value="RXH54248.1"/>
    <property type="molecule type" value="Genomic_DNA"/>
</dbReference>
<dbReference type="Proteomes" id="UP000289437">
    <property type="component" value="Unassembled WGS sequence"/>
</dbReference>
<evidence type="ECO:0000313" key="1">
    <source>
        <dbReference type="EMBL" id="RXH54248.1"/>
    </source>
</evidence>
<organism evidence="1 2">
    <name type="scientific">Granulicella sibirica</name>
    <dbReference type="NCBI Taxonomy" id="2479048"/>
    <lineage>
        <taxon>Bacteria</taxon>
        <taxon>Pseudomonadati</taxon>
        <taxon>Acidobacteriota</taxon>
        <taxon>Terriglobia</taxon>
        <taxon>Terriglobales</taxon>
        <taxon>Acidobacteriaceae</taxon>
        <taxon>Granulicella</taxon>
    </lineage>
</organism>
<gene>
    <name evidence="1" type="ORF">GRAN_4544</name>
</gene>
<proteinExistence type="predicted"/>
<comment type="caution">
    <text evidence="1">The sequence shown here is derived from an EMBL/GenBank/DDBJ whole genome shotgun (WGS) entry which is preliminary data.</text>
</comment>
<evidence type="ECO:0000313" key="2">
    <source>
        <dbReference type="Proteomes" id="UP000289437"/>
    </source>
</evidence>
<keyword evidence="2" id="KW-1185">Reference proteome</keyword>
<sequence>MRGDMNRQHAEVMVRFGQIDGDLRQFYHLTGKLEARIDALEKRD</sequence>
<name>A0A4Q0SXC6_9BACT</name>
<dbReference type="AlphaFoldDB" id="A0A4Q0SXC6"/>
<reference evidence="2" key="2">
    <citation type="submission" date="2019-02" db="EMBL/GenBank/DDBJ databases">
        <title>Granulicella sibirica sp. nov., a psychrotolerant acidobacterium isolated from an organic soil layer in forested tundra, West Siberia.</title>
        <authorList>
            <person name="Oshkin I.Y."/>
            <person name="Kulichevskaya I.S."/>
            <person name="Rijpstra W.I.C."/>
            <person name="Sinninghe Damste J.S."/>
            <person name="Rakitin A.L."/>
            <person name="Ravin N.V."/>
            <person name="Dedysh S.N."/>
        </authorList>
    </citation>
    <scope>NUCLEOTIDE SEQUENCE [LARGE SCALE GENOMIC DNA]</scope>
    <source>
        <strain evidence="2">AF10</strain>
    </source>
</reference>
<protein>
    <submittedName>
        <fullName evidence="1">Uncharacterized protein</fullName>
    </submittedName>
</protein>
<reference evidence="1 2" key="1">
    <citation type="submission" date="2018-11" db="EMBL/GenBank/DDBJ databases">
        <authorList>
            <person name="Mardanov A.V."/>
            <person name="Ravin N.V."/>
            <person name="Dedysh S.N."/>
        </authorList>
    </citation>
    <scope>NUCLEOTIDE SEQUENCE [LARGE SCALE GENOMIC DNA]</scope>
    <source>
        <strain evidence="1 2">AF10</strain>
    </source>
</reference>